<dbReference type="KEGG" id="ncr:NCU16618"/>
<dbReference type="VEuPathDB" id="FungiDB:NCU16618"/>
<feature type="chain" id="PRO_5004692034" description="Secreted protein" evidence="1">
    <location>
        <begin position="23"/>
        <end position="113"/>
    </location>
</feature>
<dbReference type="RefSeq" id="XP_011394018.1">
    <property type="nucleotide sequence ID" value="XM_011395716.1"/>
</dbReference>
<accession>U9W7Z8</accession>
<proteinExistence type="predicted"/>
<dbReference type="EMBL" id="CM002238">
    <property type="protein sequence ID" value="ESA43140.1"/>
    <property type="molecule type" value="Genomic_DNA"/>
</dbReference>
<name>U9W7Z8_NEUCR</name>
<organism evidence="2 3">
    <name type="scientific">Neurospora crassa (strain ATCC 24698 / 74-OR23-1A / CBS 708.71 / DSM 1257 / FGSC 987)</name>
    <dbReference type="NCBI Taxonomy" id="367110"/>
    <lineage>
        <taxon>Eukaryota</taxon>
        <taxon>Fungi</taxon>
        <taxon>Dikarya</taxon>
        <taxon>Ascomycota</taxon>
        <taxon>Pezizomycotina</taxon>
        <taxon>Sordariomycetes</taxon>
        <taxon>Sordariomycetidae</taxon>
        <taxon>Sordariales</taxon>
        <taxon>Sordariaceae</taxon>
        <taxon>Neurospora</taxon>
    </lineage>
</organism>
<dbReference type="AlphaFoldDB" id="U9W7Z8"/>
<dbReference type="GeneID" id="23569557"/>
<evidence type="ECO:0000256" key="1">
    <source>
        <dbReference type="SAM" id="SignalP"/>
    </source>
</evidence>
<keyword evidence="1" id="KW-0732">Signal</keyword>
<reference evidence="2 3" key="1">
    <citation type="journal article" date="2003" name="Nature">
        <title>The genome sequence of the filamentous fungus Neurospora crassa.</title>
        <authorList>
            <person name="Galagan J.E."/>
            <person name="Calvo S.E."/>
            <person name="Borkovich K.A."/>
            <person name="Selker E.U."/>
            <person name="Read N.D."/>
            <person name="Jaffe D."/>
            <person name="FitzHugh W."/>
            <person name="Ma L.J."/>
            <person name="Smirnov S."/>
            <person name="Purcell S."/>
            <person name="Rehman B."/>
            <person name="Elkins T."/>
            <person name="Engels R."/>
            <person name="Wang S."/>
            <person name="Nielsen C.B."/>
            <person name="Butler J."/>
            <person name="Endrizzi M."/>
            <person name="Qui D."/>
            <person name="Ianakiev P."/>
            <person name="Bell-Pedersen D."/>
            <person name="Nelson M.A."/>
            <person name="Werner-Washburne M."/>
            <person name="Selitrennikoff C.P."/>
            <person name="Kinsey J.A."/>
            <person name="Braun E.L."/>
            <person name="Zelter A."/>
            <person name="Schulte U."/>
            <person name="Kothe G.O."/>
            <person name="Jedd G."/>
            <person name="Mewes W."/>
            <person name="Staben C."/>
            <person name="Marcotte E."/>
            <person name="Greenberg D."/>
            <person name="Roy A."/>
            <person name="Foley K."/>
            <person name="Naylor J."/>
            <person name="Stange-Thomann N."/>
            <person name="Barrett R."/>
            <person name="Gnerre S."/>
            <person name="Kamal M."/>
            <person name="Kamvysselis M."/>
            <person name="Mauceli E."/>
            <person name="Bielke C."/>
            <person name="Rudd S."/>
            <person name="Frishman D."/>
            <person name="Krystofova S."/>
            <person name="Rasmussen C."/>
            <person name="Metzenberg R.L."/>
            <person name="Perkins D.D."/>
            <person name="Kroken S."/>
            <person name="Cogoni C."/>
            <person name="Macino G."/>
            <person name="Catcheside D."/>
            <person name="Li W."/>
            <person name="Pratt R.J."/>
            <person name="Osmani S.A."/>
            <person name="DeSouza C.P."/>
            <person name="Glass L."/>
            <person name="Orbach M.J."/>
            <person name="Berglund J.A."/>
            <person name="Voelker R."/>
            <person name="Yarden O."/>
            <person name="Plamann M."/>
            <person name="Seiler S."/>
            <person name="Dunlap J."/>
            <person name="Radford A."/>
            <person name="Aramayo R."/>
            <person name="Natvig D.O."/>
            <person name="Alex L.A."/>
            <person name="Mannhaupt G."/>
            <person name="Ebbole D.J."/>
            <person name="Freitag M."/>
            <person name="Paulsen I."/>
            <person name="Sachs M.S."/>
            <person name="Lander E.S."/>
            <person name="Nusbaum C."/>
            <person name="Birren B."/>
        </authorList>
    </citation>
    <scope>NUCLEOTIDE SEQUENCE [LARGE SCALE GENOMIC DNA]</scope>
    <source>
        <strain evidence="3">ATCC 24698 / 74-OR23-1A / CBS 708.71 / DSM 1257 / FGSC 987</strain>
    </source>
</reference>
<keyword evidence="3" id="KW-1185">Reference proteome</keyword>
<dbReference type="Proteomes" id="UP000001805">
    <property type="component" value="Chromosome 3, Linkage Group III"/>
</dbReference>
<sequence length="113" mass="13253">MDAMKLCLWRTLFAAGMTPWTGKEQDIAWREEEERGKIRVVGTRARVRVVSCRIVSCPVVLAIEVMRAWSLPWMSVVVRVSSLPCTHVHRDLFWRQWNGGDGMMRHWSQRSPW</sequence>
<evidence type="ECO:0000313" key="3">
    <source>
        <dbReference type="Proteomes" id="UP000001805"/>
    </source>
</evidence>
<dbReference type="InParanoid" id="U9W7Z8"/>
<evidence type="ECO:0000313" key="2">
    <source>
        <dbReference type="EMBL" id="ESA43140.1"/>
    </source>
</evidence>
<gene>
    <name evidence="2" type="ORF">NCU16618</name>
</gene>
<protein>
    <recommendedName>
        <fullName evidence="4">Secreted protein</fullName>
    </recommendedName>
</protein>
<evidence type="ECO:0008006" key="4">
    <source>
        <dbReference type="Google" id="ProtNLM"/>
    </source>
</evidence>
<feature type="signal peptide" evidence="1">
    <location>
        <begin position="1"/>
        <end position="22"/>
    </location>
</feature>